<organism evidence="1 2">
    <name type="scientific">Bradyrhizobium manausense</name>
    <dbReference type="NCBI Taxonomy" id="989370"/>
    <lineage>
        <taxon>Bacteria</taxon>
        <taxon>Pseudomonadati</taxon>
        <taxon>Pseudomonadota</taxon>
        <taxon>Alphaproteobacteria</taxon>
        <taxon>Hyphomicrobiales</taxon>
        <taxon>Nitrobacteraceae</taxon>
        <taxon>Bradyrhizobium</taxon>
    </lineage>
</organism>
<dbReference type="RefSeq" id="WP_057754110.1">
    <property type="nucleotide sequence ID" value="NZ_LJYG01000105.1"/>
</dbReference>
<evidence type="ECO:0000313" key="2">
    <source>
        <dbReference type="Proteomes" id="UP000051936"/>
    </source>
</evidence>
<name>A0A0R3DA75_9BRAD</name>
<keyword evidence="2" id="KW-1185">Reference proteome</keyword>
<dbReference type="AlphaFoldDB" id="A0A0R3DA75"/>
<gene>
    <name evidence="1" type="ORF">AOQ71_29285</name>
</gene>
<dbReference type="EMBL" id="LJYG01000105">
    <property type="protein sequence ID" value="KRQ04942.1"/>
    <property type="molecule type" value="Genomic_DNA"/>
</dbReference>
<sequence length="249" mass="28579">MQIRVQRTVHVLPEFQRRFLDISLKSIEHFRAITGVEPDLFVNLRPQGPPVEVCIFADFESMAQYEDIFLHKALRDNDYLDVPEATVEMIYEQPLDEMYVRLDVDDHFMNRKGDKVVAASGLNLSRNAPLNKKVAAFRTERMYRASKGRLRDMMLLSFEFLHNLHRKTGHAADLFCTRFSIASIGSVKAFFDHDDCPECGPAFLQQDHEIATQHQGLLQRPPITTIYQRILPATIDYDLGARDQPVGSA</sequence>
<proteinExistence type="predicted"/>
<evidence type="ECO:0000313" key="1">
    <source>
        <dbReference type="EMBL" id="KRQ04942.1"/>
    </source>
</evidence>
<accession>A0A0R3DA75</accession>
<protein>
    <submittedName>
        <fullName evidence="1">Uncharacterized protein</fullName>
    </submittedName>
</protein>
<comment type="caution">
    <text evidence="1">The sequence shown here is derived from an EMBL/GenBank/DDBJ whole genome shotgun (WGS) entry which is preliminary data.</text>
</comment>
<dbReference type="Proteomes" id="UP000051936">
    <property type="component" value="Unassembled WGS sequence"/>
</dbReference>
<reference evidence="1 2" key="1">
    <citation type="submission" date="2015-09" db="EMBL/GenBank/DDBJ databases">
        <title>Draft Genome Sequence of Bradyrhizobium manausense Strain BR 3351T, a Novel Symbiotic Nitrogen-Fixing Alphaproteobacterium Isolated from Brazilian Amazon Rain Forest.</title>
        <authorList>
            <person name="De Araujo J.L."/>
            <person name="Zilli J.E."/>
        </authorList>
    </citation>
    <scope>NUCLEOTIDE SEQUENCE [LARGE SCALE GENOMIC DNA]</scope>
    <source>
        <strain evidence="1 2">BR3351</strain>
    </source>
</reference>